<dbReference type="PANTHER" id="PTHR30024">
    <property type="entry name" value="ALIPHATIC SULFONATES-BINDING PROTEIN-RELATED"/>
    <property type="match status" value="1"/>
</dbReference>
<name>A0ABV6KH69_9BACI</name>
<proteinExistence type="predicted"/>
<evidence type="ECO:0000313" key="3">
    <source>
        <dbReference type="Proteomes" id="UP001589838"/>
    </source>
</evidence>
<dbReference type="SUPFAM" id="SSF53850">
    <property type="entry name" value="Periplasmic binding protein-like II"/>
    <property type="match status" value="1"/>
</dbReference>
<comment type="caution">
    <text evidence="2">The sequence shown here is derived from an EMBL/GenBank/DDBJ whole genome shotgun (WGS) entry which is preliminary data.</text>
</comment>
<evidence type="ECO:0000256" key="1">
    <source>
        <dbReference type="SAM" id="SignalP"/>
    </source>
</evidence>
<reference evidence="2 3" key="1">
    <citation type="submission" date="2024-09" db="EMBL/GenBank/DDBJ databases">
        <authorList>
            <person name="Sun Q."/>
            <person name="Mori K."/>
        </authorList>
    </citation>
    <scope>NUCLEOTIDE SEQUENCE [LARGE SCALE GENOMIC DNA]</scope>
    <source>
        <strain evidence="2 3">NCAIM B.02610</strain>
    </source>
</reference>
<dbReference type="RefSeq" id="WP_390184025.1">
    <property type="nucleotide sequence ID" value="NZ_JAXBLX010000041.1"/>
</dbReference>
<accession>A0ABV6KH69</accession>
<feature type="chain" id="PRO_5047184356" description="Sulfonate ABC transporter substrate-binding protein" evidence="1">
    <location>
        <begin position="22"/>
        <end position="101"/>
    </location>
</feature>
<dbReference type="PROSITE" id="PS51257">
    <property type="entry name" value="PROKAR_LIPOPROTEIN"/>
    <property type="match status" value="1"/>
</dbReference>
<organism evidence="2 3">
    <name type="scientific">Halalkalibacter kiskunsagensis</name>
    <dbReference type="NCBI Taxonomy" id="1548599"/>
    <lineage>
        <taxon>Bacteria</taxon>
        <taxon>Bacillati</taxon>
        <taxon>Bacillota</taxon>
        <taxon>Bacilli</taxon>
        <taxon>Bacillales</taxon>
        <taxon>Bacillaceae</taxon>
        <taxon>Halalkalibacter</taxon>
    </lineage>
</organism>
<gene>
    <name evidence="2" type="ORF">ACFFHM_19760</name>
</gene>
<dbReference type="Gene3D" id="3.40.190.10">
    <property type="entry name" value="Periplasmic binding protein-like II"/>
    <property type="match status" value="1"/>
</dbReference>
<evidence type="ECO:0008006" key="4">
    <source>
        <dbReference type="Google" id="ProtNLM"/>
    </source>
</evidence>
<keyword evidence="1" id="KW-0732">Signal</keyword>
<dbReference type="Proteomes" id="UP001589838">
    <property type="component" value="Unassembled WGS sequence"/>
</dbReference>
<protein>
    <recommendedName>
        <fullName evidence="4">Sulfonate ABC transporter substrate-binding protein</fullName>
    </recommendedName>
</protein>
<dbReference type="PANTHER" id="PTHR30024:SF42">
    <property type="entry name" value="ALIPHATIC SULFONATES-BINDING PROTEIN-RELATED"/>
    <property type="match status" value="1"/>
</dbReference>
<keyword evidence="3" id="KW-1185">Reference proteome</keyword>
<sequence>MKFSSAIKAQFLIITFLISLALLSGCGTDQSSATSDSDGAWSTDTVHIGYQKFGTLNILKAEGTLDKRLNEQGIAIEWIEFPAGPQLLEALNVGSIDFGHT</sequence>
<feature type="signal peptide" evidence="1">
    <location>
        <begin position="1"/>
        <end position="21"/>
    </location>
</feature>
<dbReference type="EMBL" id="JBHLUX010000084">
    <property type="protein sequence ID" value="MFC0472656.1"/>
    <property type="molecule type" value="Genomic_DNA"/>
</dbReference>
<evidence type="ECO:0000313" key="2">
    <source>
        <dbReference type="EMBL" id="MFC0472656.1"/>
    </source>
</evidence>